<dbReference type="PANTHER" id="PTHR11136:SF5">
    <property type="entry name" value="FOLYLPOLYGLUTAMATE SYNTHASE, MITOCHONDRIAL"/>
    <property type="match status" value="1"/>
</dbReference>
<dbReference type="UniPathway" id="UPA00850"/>
<name>A0A4V1IVW7_9FUNG</name>
<evidence type="ECO:0000313" key="6">
    <source>
        <dbReference type="Proteomes" id="UP000271241"/>
    </source>
</evidence>
<dbReference type="GO" id="GO:0004326">
    <property type="term" value="F:tetrahydrofolylpolyglutamate synthase activity"/>
    <property type="evidence" value="ECO:0007669"/>
    <property type="project" value="InterPro"/>
</dbReference>
<evidence type="ECO:0000313" key="5">
    <source>
        <dbReference type="EMBL" id="RKP05499.1"/>
    </source>
</evidence>
<keyword evidence="6" id="KW-1185">Reference proteome</keyword>
<dbReference type="GO" id="GO:0005829">
    <property type="term" value="C:cytosol"/>
    <property type="evidence" value="ECO:0007669"/>
    <property type="project" value="TreeGrafter"/>
</dbReference>
<dbReference type="SUPFAM" id="SSF53623">
    <property type="entry name" value="MurD-like peptide ligases, catalytic domain"/>
    <property type="match status" value="1"/>
</dbReference>
<dbReference type="GO" id="GO:0005524">
    <property type="term" value="F:ATP binding"/>
    <property type="evidence" value="ECO:0007669"/>
    <property type="project" value="UniProtKB-KW"/>
</dbReference>
<dbReference type="PANTHER" id="PTHR11136">
    <property type="entry name" value="FOLYLPOLYGLUTAMATE SYNTHASE-RELATED"/>
    <property type="match status" value="1"/>
</dbReference>
<sequence>AIEGLNSLQSNAALLARIRASGVNVQELSLPGIRLFLTRLGYSIDELDRLNAIHIAGTKGKGSTCAMCESVLLQLKKDGKPLRVGLSTSPHLIDVRERIRIDGKPLSREQFAHYFFDCRDRLEEGYGVSADKSSSPYPAYSRFLTIMAFHVFLQEKVDVAIVEVGIGGMYDSTNVMERPAVCGITSLGLDHQAMLGKTLPEIARQKAGIAKVGAKDVPLYTSEQPSEAMPAMHKQAALVGVCSTYPSMMHSLVGAHQRINAALALQLCDTWSRRILHEPLVDADNVISAVALHGLAHARWPGRAETLRLQGGANGPEIWRLDGAHTQESMQVCSDWYQKECEAAESEASTGRTTR</sequence>
<evidence type="ECO:0000256" key="1">
    <source>
        <dbReference type="ARBA" id="ARBA00008276"/>
    </source>
</evidence>
<dbReference type="Proteomes" id="UP000271241">
    <property type="component" value="Unassembled WGS sequence"/>
</dbReference>
<dbReference type="EMBL" id="KZ993112">
    <property type="protein sequence ID" value="RKP05499.1"/>
    <property type="molecule type" value="Genomic_DNA"/>
</dbReference>
<reference evidence="6" key="1">
    <citation type="journal article" date="2018" name="Nat. Microbiol.">
        <title>Leveraging single-cell genomics to expand the fungal tree of life.</title>
        <authorList>
            <person name="Ahrendt S.R."/>
            <person name="Quandt C.A."/>
            <person name="Ciobanu D."/>
            <person name="Clum A."/>
            <person name="Salamov A."/>
            <person name="Andreopoulos B."/>
            <person name="Cheng J.F."/>
            <person name="Woyke T."/>
            <person name="Pelin A."/>
            <person name="Henrissat B."/>
            <person name="Reynolds N.K."/>
            <person name="Benny G.L."/>
            <person name="Smith M.E."/>
            <person name="James T.Y."/>
            <person name="Grigoriev I.V."/>
        </authorList>
    </citation>
    <scope>NUCLEOTIDE SEQUENCE [LARGE SCALE GENOMIC DNA]</scope>
    <source>
        <strain evidence="6">RSA 1356</strain>
    </source>
</reference>
<dbReference type="STRING" id="78915.A0A4V1IVW7"/>
<protein>
    <submittedName>
        <fullName evidence="5">Mur ligase</fullName>
    </submittedName>
</protein>
<proteinExistence type="inferred from homology"/>
<dbReference type="GO" id="GO:0005739">
    <property type="term" value="C:mitochondrion"/>
    <property type="evidence" value="ECO:0007669"/>
    <property type="project" value="TreeGrafter"/>
</dbReference>
<dbReference type="AlphaFoldDB" id="A0A4V1IVW7"/>
<evidence type="ECO:0000256" key="4">
    <source>
        <dbReference type="ARBA" id="ARBA00022840"/>
    </source>
</evidence>
<accession>A0A4V1IVW7</accession>
<dbReference type="PROSITE" id="PS01012">
    <property type="entry name" value="FOLYLPOLYGLU_SYNT_2"/>
    <property type="match status" value="1"/>
</dbReference>
<dbReference type="InterPro" id="IPR001645">
    <property type="entry name" value="Folylpolyglutamate_synth"/>
</dbReference>
<keyword evidence="2 5" id="KW-0436">Ligase</keyword>
<dbReference type="NCBIfam" id="TIGR01499">
    <property type="entry name" value="folC"/>
    <property type="match status" value="1"/>
</dbReference>
<keyword evidence="3" id="KW-0547">Nucleotide-binding</keyword>
<dbReference type="OrthoDB" id="5212574at2759"/>
<gene>
    <name evidence="5" type="ORF">THASP1DRAFT_19732</name>
</gene>
<dbReference type="InterPro" id="IPR018109">
    <property type="entry name" value="Folylpolyglutamate_synth_CS"/>
</dbReference>
<dbReference type="InterPro" id="IPR036565">
    <property type="entry name" value="Mur-like_cat_sf"/>
</dbReference>
<keyword evidence="4" id="KW-0067">ATP-binding</keyword>
<evidence type="ECO:0000256" key="2">
    <source>
        <dbReference type="ARBA" id="ARBA00022598"/>
    </source>
</evidence>
<evidence type="ECO:0000256" key="3">
    <source>
        <dbReference type="ARBA" id="ARBA00022741"/>
    </source>
</evidence>
<comment type="similarity">
    <text evidence="1">Belongs to the folylpolyglutamate synthase family.</text>
</comment>
<dbReference type="Gene3D" id="3.40.1190.10">
    <property type="entry name" value="Mur-like, catalytic domain"/>
    <property type="match status" value="1"/>
</dbReference>
<dbReference type="PROSITE" id="PS01011">
    <property type="entry name" value="FOLYLPOLYGLU_SYNT_1"/>
    <property type="match status" value="1"/>
</dbReference>
<feature type="non-terminal residue" evidence="5">
    <location>
        <position position="1"/>
    </location>
</feature>
<organism evidence="5 6">
    <name type="scientific">Thamnocephalis sphaerospora</name>
    <dbReference type="NCBI Taxonomy" id="78915"/>
    <lineage>
        <taxon>Eukaryota</taxon>
        <taxon>Fungi</taxon>
        <taxon>Fungi incertae sedis</taxon>
        <taxon>Zoopagomycota</taxon>
        <taxon>Zoopagomycotina</taxon>
        <taxon>Zoopagomycetes</taxon>
        <taxon>Zoopagales</taxon>
        <taxon>Sigmoideomycetaceae</taxon>
        <taxon>Thamnocephalis</taxon>
    </lineage>
</organism>